<evidence type="ECO:0000256" key="14">
    <source>
        <dbReference type="ARBA" id="ARBA00039001"/>
    </source>
</evidence>
<evidence type="ECO:0000256" key="8">
    <source>
        <dbReference type="ARBA" id="ARBA00023098"/>
    </source>
</evidence>
<dbReference type="InterPro" id="IPR000462">
    <property type="entry name" value="CDP-OH_P_trans"/>
</dbReference>
<keyword evidence="9" id="KW-0496">Mitochondrion</keyword>
<keyword evidence="8" id="KW-0443">Lipid metabolism</keyword>
<protein>
    <recommendedName>
        <fullName evidence="16">Cardiolipin synthase (CMP-forming)</fullName>
        <ecNumber evidence="14">2.7.8.41</ecNumber>
    </recommendedName>
</protein>
<keyword evidence="7 17" id="KW-1133">Transmembrane helix</keyword>
<dbReference type="PANTHER" id="PTHR14269:SF60">
    <property type="entry name" value="CARDIOLIPIN SYNTHASE (CMP-FORMING)"/>
    <property type="match status" value="1"/>
</dbReference>
<dbReference type="Pfam" id="PF01066">
    <property type="entry name" value="CDP-OH_P_transf"/>
    <property type="match status" value="1"/>
</dbReference>
<evidence type="ECO:0000256" key="12">
    <source>
        <dbReference type="ARBA" id="ARBA00023264"/>
    </source>
</evidence>
<dbReference type="CTD" id="54675"/>
<keyword evidence="18" id="KW-1185">Reference proteome</keyword>
<evidence type="ECO:0000256" key="3">
    <source>
        <dbReference type="ARBA" id="ARBA00022516"/>
    </source>
</evidence>
<evidence type="ECO:0000256" key="9">
    <source>
        <dbReference type="ARBA" id="ARBA00023128"/>
    </source>
</evidence>
<proteinExistence type="inferred from homology"/>
<comment type="function">
    <text evidence="13">Catalyzes the synthesis of cardiolipin (CL) (diphosphatidylglycerol) by specifically transferring a phosphatidyl group from CDP-diacylglycerol to phosphatidylglycerol (PG). CL is a key phospholipid in mitochondrial membranes and plays important roles in maintaining the functional integrity and dynamics of mitochondria under both optimal and stress conditions.</text>
</comment>
<accession>A0A6P3WB75</accession>
<dbReference type="FunFam" id="1.20.120.1760:FF:000005">
    <property type="entry name" value="Cardiolipin synthase 1"/>
    <property type="match status" value="1"/>
</dbReference>
<keyword evidence="4" id="KW-0808">Transferase</keyword>
<evidence type="ECO:0000256" key="5">
    <source>
        <dbReference type="ARBA" id="ARBA00022692"/>
    </source>
</evidence>
<evidence type="ECO:0000256" key="16">
    <source>
        <dbReference type="ARBA" id="ARBA00068900"/>
    </source>
</evidence>
<gene>
    <name evidence="19" type="primary">crls1</name>
</gene>
<keyword evidence="6" id="KW-0999">Mitochondrion inner membrane</keyword>
<dbReference type="AlphaFoldDB" id="A0A6P3WB75"/>
<reference evidence="19" key="1">
    <citation type="submission" date="2025-08" db="UniProtKB">
        <authorList>
            <consortium name="RefSeq"/>
        </authorList>
    </citation>
    <scope>IDENTIFICATION</scope>
</reference>
<dbReference type="GO" id="GO:0032049">
    <property type="term" value="P:cardiolipin biosynthetic process"/>
    <property type="evidence" value="ECO:0007669"/>
    <property type="project" value="TreeGrafter"/>
</dbReference>
<dbReference type="Gene3D" id="1.20.120.1760">
    <property type="match status" value="1"/>
</dbReference>
<evidence type="ECO:0000256" key="4">
    <source>
        <dbReference type="ARBA" id="ARBA00022679"/>
    </source>
</evidence>
<evidence type="ECO:0000256" key="15">
    <source>
        <dbReference type="ARBA" id="ARBA00047433"/>
    </source>
</evidence>
<evidence type="ECO:0000256" key="2">
    <source>
        <dbReference type="ARBA" id="ARBA00010441"/>
    </source>
</evidence>
<evidence type="ECO:0000313" key="19">
    <source>
        <dbReference type="RefSeq" id="XP_012693565.1"/>
    </source>
</evidence>
<feature type="transmembrane region" description="Helical" evidence="17">
    <location>
        <begin position="285"/>
        <end position="309"/>
    </location>
</feature>
<dbReference type="Proteomes" id="UP000515152">
    <property type="component" value="Chromosome 14"/>
</dbReference>
<keyword evidence="10 17" id="KW-0472">Membrane</keyword>
<dbReference type="EC" id="2.7.8.41" evidence="14"/>
<evidence type="ECO:0000256" key="11">
    <source>
        <dbReference type="ARBA" id="ARBA00023209"/>
    </source>
</evidence>
<dbReference type="RefSeq" id="XP_012693565.1">
    <property type="nucleotide sequence ID" value="XM_012838111.3"/>
</dbReference>
<organism evidence="18 19">
    <name type="scientific">Clupea harengus</name>
    <name type="common">Atlantic herring</name>
    <dbReference type="NCBI Taxonomy" id="7950"/>
    <lineage>
        <taxon>Eukaryota</taxon>
        <taxon>Metazoa</taxon>
        <taxon>Chordata</taxon>
        <taxon>Craniata</taxon>
        <taxon>Vertebrata</taxon>
        <taxon>Euteleostomi</taxon>
        <taxon>Actinopterygii</taxon>
        <taxon>Neopterygii</taxon>
        <taxon>Teleostei</taxon>
        <taxon>Clupei</taxon>
        <taxon>Clupeiformes</taxon>
        <taxon>Clupeoidei</taxon>
        <taxon>Clupeidae</taxon>
        <taxon>Clupea</taxon>
    </lineage>
</organism>
<comment type="similarity">
    <text evidence="2">Belongs to the CDP-alcohol phosphatidyltransferase class-I family.</text>
</comment>
<dbReference type="GO" id="GO:0043337">
    <property type="term" value="F:cardiolipin synthase (CMP-forming)"/>
    <property type="evidence" value="ECO:0007669"/>
    <property type="project" value="UniProtKB-EC"/>
</dbReference>
<keyword evidence="3" id="KW-0444">Lipid biosynthesis</keyword>
<comment type="subcellular location">
    <subcellularLocation>
        <location evidence="1">Mitochondrion inner membrane</location>
        <topology evidence="1">Multi-pass membrane protein</topology>
    </subcellularLocation>
</comment>
<feature type="transmembrane region" description="Helical" evidence="17">
    <location>
        <begin position="354"/>
        <end position="372"/>
    </location>
</feature>
<sequence length="413" mass="46265">MFLAVRKNNLFICVRGHIPSLNCSNVAAIRCPKVWKGAAWCQKTPSKTTRTELNWHQRLKQKVCSLGQWPRLAHNGRLHDRKSTFNAEVISGHCLGHPQPVSFTPLPKNQESCLVLNERTNNLTPSIWRSKPPACNYNLQVFDSTRVLRVRVPLASLSVHSGVRGFCCPSPKKHLSGEEPSSLPQDLRESVSCQQDAKAPAPHHEHFQFKELYENPWTIPNFLCMARIVLAPVLGYLIIERYFHLSLGLFVLAGATDLLDGWIARNWPSQKSALGSALDPLADKILISALYVSLTYANLIPAPLTALIISRDVALIAAVFYVRYKTVPPPVTLSKFFNPCYTTAQLKPTSISKVNTAIQLFLVAVSLASPVFHYTDSMLLQSLWYITALTTTASGYSYYHYGRKTVKILNNRK</sequence>
<evidence type="ECO:0000256" key="1">
    <source>
        <dbReference type="ARBA" id="ARBA00004448"/>
    </source>
</evidence>
<keyword evidence="12" id="KW-1208">Phospholipid metabolism</keyword>
<dbReference type="InterPro" id="IPR043130">
    <property type="entry name" value="CDP-OH_PTrfase_TM_dom"/>
</dbReference>
<evidence type="ECO:0000256" key="6">
    <source>
        <dbReference type="ARBA" id="ARBA00022792"/>
    </source>
</evidence>
<dbReference type="GeneID" id="105909475"/>
<evidence type="ECO:0000256" key="10">
    <source>
        <dbReference type="ARBA" id="ARBA00023136"/>
    </source>
</evidence>
<feature type="transmembrane region" description="Helical" evidence="17">
    <location>
        <begin position="245"/>
        <end position="265"/>
    </location>
</feature>
<keyword evidence="11" id="KW-0594">Phospholipid biosynthesis</keyword>
<dbReference type="PANTHER" id="PTHR14269">
    <property type="entry name" value="CDP-DIACYLGLYCEROL--GLYCEROL-3-PHOSPHATE 3-PHOSPHATIDYLTRANSFERASE-RELATED"/>
    <property type="match status" value="1"/>
</dbReference>
<feature type="transmembrane region" description="Helical" evidence="17">
    <location>
        <begin position="217"/>
        <end position="238"/>
    </location>
</feature>
<evidence type="ECO:0000256" key="13">
    <source>
        <dbReference type="ARBA" id="ARBA00037454"/>
    </source>
</evidence>
<name>A0A6P3WB75_CLUHA</name>
<keyword evidence="5 17" id="KW-0812">Transmembrane</keyword>
<evidence type="ECO:0000313" key="18">
    <source>
        <dbReference type="Proteomes" id="UP000515152"/>
    </source>
</evidence>
<dbReference type="GO" id="GO:0005743">
    <property type="term" value="C:mitochondrial inner membrane"/>
    <property type="evidence" value="ECO:0007669"/>
    <property type="project" value="UniProtKB-SubCell"/>
</dbReference>
<evidence type="ECO:0000256" key="17">
    <source>
        <dbReference type="SAM" id="Phobius"/>
    </source>
</evidence>
<dbReference type="OrthoDB" id="10020554at2759"/>
<comment type="catalytic activity">
    <reaction evidence="15">
        <text>a CDP-1,2-diacyl-sn-glycerol + a 1,2-diacyl-sn-glycero-3-phospho-(1'-sn-glycerol) = a cardiolipin + CMP + H(+)</text>
        <dbReference type="Rhea" id="RHEA:32931"/>
        <dbReference type="ChEBI" id="CHEBI:15378"/>
        <dbReference type="ChEBI" id="CHEBI:58332"/>
        <dbReference type="ChEBI" id="CHEBI:60377"/>
        <dbReference type="ChEBI" id="CHEBI:62237"/>
        <dbReference type="ChEBI" id="CHEBI:64716"/>
        <dbReference type="EC" id="2.7.8.41"/>
    </reaction>
</comment>
<dbReference type="KEGG" id="char:105909475"/>
<evidence type="ECO:0000256" key="7">
    <source>
        <dbReference type="ARBA" id="ARBA00022989"/>
    </source>
</evidence>
<dbReference type="InterPro" id="IPR050324">
    <property type="entry name" value="CDP-alcohol_PTase-I"/>
</dbReference>
<feature type="transmembrane region" description="Helical" evidence="17">
    <location>
        <begin position="378"/>
        <end position="399"/>
    </location>
</feature>